<organism evidence="1 3">
    <name type="scientific">Rotaria sordida</name>
    <dbReference type="NCBI Taxonomy" id="392033"/>
    <lineage>
        <taxon>Eukaryota</taxon>
        <taxon>Metazoa</taxon>
        <taxon>Spiralia</taxon>
        <taxon>Gnathifera</taxon>
        <taxon>Rotifera</taxon>
        <taxon>Eurotatoria</taxon>
        <taxon>Bdelloidea</taxon>
        <taxon>Philodinida</taxon>
        <taxon>Philodinidae</taxon>
        <taxon>Rotaria</taxon>
    </lineage>
</organism>
<evidence type="ECO:0000313" key="4">
    <source>
        <dbReference type="Proteomes" id="UP000663870"/>
    </source>
</evidence>
<evidence type="ECO:0000313" key="1">
    <source>
        <dbReference type="EMBL" id="CAF0913522.1"/>
    </source>
</evidence>
<dbReference type="EMBL" id="CAJNOH010000156">
    <property type="protein sequence ID" value="CAF0913522.1"/>
    <property type="molecule type" value="Genomic_DNA"/>
</dbReference>
<dbReference type="Proteomes" id="UP000663854">
    <property type="component" value="Unassembled WGS sequence"/>
</dbReference>
<reference evidence="1" key="1">
    <citation type="submission" date="2021-02" db="EMBL/GenBank/DDBJ databases">
        <authorList>
            <person name="Nowell W R."/>
        </authorList>
    </citation>
    <scope>NUCLEOTIDE SEQUENCE</scope>
</reference>
<gene>
    <name evidence="2" type="ORF">JXQ802_LOCUS24225</name>
    <name evidence="1" type="ORF">PYM288_LOCUS10149</name>
</gene>
<sequence>MMMFASVYIAFIGLVCFNVSIALSISSKSLETLSSKTIQLQTKLYAGYLGASASTLARFPHGLDESKICSNFLRIDVTKWRPFNPISID</sequence>
<dbReference type="Proteomes" id="UP000663870">
    <property type="component" value="Unassembled WGS sequence"/>
</dbReference>
<dbReference type="EMBL" id="CAJNOL010000780">
    <property type="protein sequence ID" value="CAF1197413.1"/>
    <property type="molecule type" value="Genomic_DNA"/>
</dbReference>
<accession>A0A814AHW4</accession>
<dbReference type="AlphaFoldDB" id="A0A814AHW4"/>
<evidence type="ECO:0000313" key="3">
    <source>
        <dbReference type="Proteomes" id="UP000663854"/>
    </source>
</evidence>
<evidence type="ECO:0000313" key="2">
    <source>
        <dbReference type="EMBL" id="CAF1197413.1"/>
    </source>
</evidence>
<keyword evidence="4" id="KW-1185">Reference proteome</keyword>
<comment type="caution">
    <text evidence="1">The sequence shown here is derived from an EMBL/GenBank/DDBJ whole genome shotgun (WGS) entry which is preliminary data.</text>
</comment>
<name>A0A814AHW4_9BILA</name>
<proteinExistence type="predicted"/>
<protein>
    <submittedName>
        <fullName evidence="1">Uncharacterized protein</fullName>
    </submittedName>
</protein>